<protein>
    <submittedName>
        <fullName evidence="16">TonB-dependent receptor</fullName>
    </submittedName>
</protein>
<keyword evidence="17" id="KW-1185">Reference proteome</keyword>
<evidence type="ECO:0000256" key="11">
    <source>
        <dbReference type="ARBA" id="ARBA00023237"/>
    </source>
</evidence>
<evidence type="ECO:0000256" key="7">
    <source>
        <dbReference type="ARBA" id="ARBA00023004"/>
    </source>
</evidence>
<gene>
    <name evidence="16" type="ORF">H8B19_15955</name>
</gene>
<keyword evidence="5 12" id="KW-0812">Transmembrane</keyword>
<feature type="domain" description="TonB-dependent receptor plug" evidence="15">
    <location>
        <begin position="30"/>
        <end position="137"/>
    </location>
</feature>
<evidence type="ECO:0000256" key="10">
    <source>
        <dbReference type="ARBA" id="ARBA00023136"/>
    </source>
</evidence>
<evidence type="ECO:0000259" key="15">
    <source>
        <dbReference type="Pfam" id="PF07715"/>
    </source>
</evidence>
<keyword evidence="2 12" id="KW-0813">Transport</keyword>
<evidence type="ECO:0000256" key="5">
    <source>
        <dbReference type="ARBA" id="ARBA00022692"/>
    </source>
</evidence>
<comment type="caution">
    <text evidence="16">The sequence shown here is derived from an EMBL/GenBank/DDBJ whole genome shotgun (WGS) entry which is preliminary data.</text>
</comment>
<evidence type="ECO:0000256" key="8">
    <source>
        <dbReference type="ARBA" id="ARBA00023065"/>
    </source>
</evidence>
<evidence type="ECO:0000256" key="2">
    <source>
        <dbReference type="ARBA" id="ARBA00022448"/>
    </source>
</evidence>
<evidence type="ECO:0000313" key="17">
    <source>
        <dbReference type="Proteomes" id="UP000601768"/>
    </source>
</evidence>
<evidence type="ECO:0000256" key="9">
    <source>
        <dbReference type="ARBA" id="ARBA00023077"/>
    </source>
</evidence>
<organism evidence="16 17">
    <name type="scientific">Neptunicella marina</name>
    <dbReference type="NCBI Taxonomy" id="2125989"/>
    <lineage>
        <taxon>Bacteria</taxon>
        <taxon>Pseudomonadati</taxon>
        <taxon>Pseudomonadota</taxon>
        <taxon>Gammaproteobacteria</taxon>
        <taxon>Alteromonadales</taxon>
        <taxon>Alteromonadaceae</taxon>
        <taxon>Neptunicella</taxon>
    </lineage>
</organism>
<dbReference type="InterPro" id="IPR012910">
    <property type="entry name" value="Plug_dom"/>
</dbReference>
<sequence length="662" mass="75482">MSSSIHAQEQLLERIEIKSSRSLSNNDQQSLSASLLQQSDINLQQAVHISELLSQVAGSWISRGNGQESLISIRSPVLTGAGACGAFVIAEMGVPVRPMGFCNANQLFELNTEQAQYIDVIRGPVSAQYDGNAVHGVINSQPLSVFQSSPLSIDLTMGERRYQRSKFRVGLHNDSSGWLLYGNQSRENGYQPDSGYEQQKANFIYQHLQHDFDSTLLIATTHLNQQSAGYIEGFNAYKKPELVRINANPDAYRHASALRISSQLNWYQNQTTWSITPYLRHSFMRFSQHWVPWQPTEVNQQVSAGMLSKWHQQLETGSITLGLDNEFAQSELSEYQSEPFSASIPQGFHYDYSLNSQLTSVWANYNRPLNNQLEIDFSLRWSQLDYDYDNHLSNGSACTTDTVNCRYFRPADTALTFTNMSPRLALIYRLTGDSNLYIAMSQGYRPPQSSELFRLQQGQQLADLQSETLTNIELGLKKSLNWISWAFTLFDMHKNHYIFQDTERHNYSDGKTRHTGAEIEASVDLSDKLSLGINGSYSRHSYTNNIQISSENIKGNDIDSAPRLLAQVNLKWRPVSQLMTQLSWQHQGAYYLNPQNSQRYPGHNLLHLSTNYSLNEALSWHISVRNLLNTRYAERADFAFNQHRYFTGLPRTIYIGLEWQQQ</sequence>
<feature type="domain" description="TonB-dependent receptor-like beta-barrel" evidence="14">
    <location>
        <begin position="180"/>
        <end position="627"/>
    </location>
</feature>
<dbReference type="InterPro" id="IPR039426">
    <property type="entry name" value="TonB-dep_rcpt-like"/>
</dbReference>
<dbReference type="EMBL" id="JACNEP010000017">
    <property type="protein sequence ID" value="MBC3767372.1"/>
    <property type="molecule type" value="Genomic_DNA"/>
</dbReference>
<name>A0A8J6IXS5_9ALTE</name>
<evidence type="ECO:0000256" key="3">
    <source>
        <dbReference type="ARBA" id="ARBA00022452"/>
    </source>
</evidence>
<dbReference type="GO" id="GO:0015344">
    <property type="term" value="F:siderophore uptake transmembrane transporter activity"/>
    <property type="evidence" value="ECO:0007669"/>
    <property type="project" value="TreeGrafter"/>
</dbReference>
<keyword evidence="9 13" id="KW-0798">TonB box</keyword>
<dbReference type="SUPFAM" id="SSF56935">
    <property type="entry name" value="Porins"/>
    <property type="match status" value="1"/>
</dbReference>
<keyword evidence="3 12" id="KW-1134">Transmembrane beta strand</keyword>
<dbReference type="Pfam" id="PF00593">
    <property type="entry name" value="TonB_dep_Rec_b-barrel"/>
    <property type="match status" value="1"/>
</dbReference>
<comment type="subcellular location">
    <subcellularLocation>
        <location evidence="1 12">Cell outer membrane</location>
        <topology evidence="1 12">Multi-pass membrane protein</topology>
    </subcellularLocation>
</comment>
<evidence type="ECO:0000256" key="6">
    <source>
        <dbReference type="ARBA" id="ARBA00022729"/>
    </source>
</evidence>
<dbReference type="Proteomes" id="UP000601768">
    <property type="component" value="Unassembled WGS sequence"/>
</dbReference>
<dbReference type="PROSITE" id="PS52016">
    <property type="entry name" value="TONB_DEPENDENT_REC_3"/>
    <property type="match status" value="1"/>
</dbReference>
<dbReference type="PANTHER" id="PTHR32552">
    <property type="entry name" value="FERRICHROME IRON RECEPTOR-RELATED"/>
    <property type="match status" value="1"/>
</dbReference>
<dbReference type="AlphaFoldDB" id="A0A8J6IXS5"/>
<proteinExistence type="inferred from homology"/>
<dbReference type="Gene3D" id="2.170.130.10">
    <property type="entry name" value="TonB-dependent receptor, plug domain"/>
    <property type="match status" value="1"/>
</dbReference>
<evidence type="ECO:0000259" key="14">
    <source>
        <dbReference type="Pfam" id="PF00593"/>
    </source>
</evidence>
<dbReference type="RefSeq" id="WP_186507894.1">
    <property type="nucleotide sequence ID" value="NZ_JACNEP010000017.1"/>
</dbReference>
<comment type="similarity">
    <text evidence="12 13">Belongs to the TonB-dependent receptor family.</text>
</comment>
<dbReference type="InterPro" id="IPR000531">
    <property type="entry name" value="Beta-barrel_TonB"/>
</dbReference>
<keyword evidence="16" id="KW-0675">Receptor</keyword>
<evidence type="ECO:0000256" key="12">
    <source>
        <dbReference type="PROSITE-ProRule" id="PRU01360"/>
    </source>
</evidence>
<evidence type="ECO:0000256" key="1">
    <source>
        <dbReference type="ARBA" id="ARBA00004571"/>
    </source>
</evidence>
<keyword evidence="6" id="KW-0732">Signal</keyword>
<dbReference type="Pfam" id="PF07715">
    <property type="entry name" value="Plug"/>
    <property type="match status" value="1"/>
</dbReference>
<dbReference type="InterPro" id="IPR036942">
    <property type="entry name" value="Beta-barrel_TonB_sf"/>
</dbReference>
<accession>A0A8J6IXS5</accession>
<reference evidence="16" key="1">
    <citation type="journal article" date="2018" name="Int. J. Syst. Evol. Microbiol.">
        <title>Neptunicella marina gen. nov., sp. nov., isolated from surface seawater.</title>
        <authorList>
            <person name="Liu X."/>
            <person name="Lai Q."/>
            <person name="Du Y."/>
            <person name="Zhang X."/>
            <person name="Liu Z."/>
            <person name="Sun F."/>
            <person name="Shao Z."/>
        </authorList>
    </citation>
    <scope>NUCLEOTIDE SEQUENCE</scope>
    <source>
        <strain evidence="16">S27-2</strain>
    </source>
</reference>
<dbReference type="PANTHER" id="PTHR32552:SF89">
    <property type="entry name" value="CATECHOLATE SIDEROPHORE RECEPTOR FIU"/>
    <property type="match status" value="1"/>
</dbReference>
<keyword evidence="4" id="KW-0410">Iron transport</keyword>
<keyword evidence="11 12" id="KW-0998">Cell outer membrane</keyword>
<dbReference type="InterPro" id="IPR037066">
    <property type="entry name" value="Plug_dom_sf"/>
</dbReference>
<evidence type="ECO:0000256" key="4">
    <source>
        <dbReference type="ARBA" id="ARBA00022496"/>
    </source>
</evidence>
<dbReference type="Gene3D" id="2.40.170.20">
    <property type="entry name" value="TonB-dependent receptor, beta-barrel domain"/>
    <property type="match status" value="1"/>
</dbReference>
<keyword evidence="7" id="KW-0408">Iron</keyword>
<reference evidence="16" key="2">
    <citation type="submission" date="2020-08" db="EMBL/GenBank/DDBJ databases">
        <authorList>
            <person name="Lai Q."/>
        </authorList>
    </citation>
    <scope>NUCLEOTIDE SEQUENCE</scope>
    <source>
        <strain evidence="16">S27-2</strain>
    </source>
</reference>
<keyword evidence="10 12" id="KW-0472">Membrane</keyword>
<evidence type="ECO:0000313" key="16">
    <source>
        <dbReference type="EMBL" id="MBC3767372.1"/>
    </source>
</evidence>
<dbReference type="GO" id="GO:0009279">
    <property type="term" value="C:cell outer membrane"/>
    <property type="evidence" value="ECO:0007669"/>
    <property type="project" value="UniProtKB-SubCell"/>
</dbReference>
<keyword evidence="8" id="KW-0406">Ion transport</keyword>
<evidence type="ECO:0000256" key="13">
    <source>
        <dbReference type="RuleBase" id="RU003357"/>
    </source>
</evidence>